<dbReference type="Proteomes" id="UP001497497">
    <property type="component" value="Unassembled WGS sequence"/>
</dbReference>
<sequence length="488" mass="55468">MLKVLNFSKCLGCQKMLLTVVKSKAQCLQTLRNFTVQDASTALRPFFFIVHPDLFGQHPTERSVNENSLKLLNEYLAGHAKYEKSQQKDILFFVRSQNDSGQVMKQVRISLTTGNLRDTVMGILGACGLSDSHVPQSKISYGSDRPIDWHPSYYAATGKPNPKVQKVDNRPTALTLRGWLRLNIGKSRAQEESVRYIQNDIKRLLDKLQKDIGMHTIRFDSVWGFHHFRGSLKSFDRLNIAHPGFLKHVLKGRILIFSNNTGVSRHGEIVLSSEDVPQTWITLLQTVGAYETVLSRLPMMEAKLSSLLNNIQVVRREKQHFRVMAEEYELLLNKILNSLRRCQDHVVSSFGNRNLSDLHLVVEGESSPLMLSSLGQFLVPASIPGTLVVDFINKNSDEALNILKDIQGFLQDEERTKEKAMEVLGLLDLQKDESVTPAQMISCCTRFAQEHWRFGVSLAKSRIRVSHYYSVMQDGQICVPWDWIGDED</sequence>
<dbReference type="InterPro" id="IPR027989">
    <property type="entry name" value="DUF4461"/>
</dbReference>
<keyword evidence="4" id="KW-1185">Reference proteome</keyword>
<evidence type="ECO:0008006" key="5">
    <source>
        <dbReference type="Google" id="ProtNLM"/>
    </source>
</evidence>
<dbReference type="PANTHER" id="PTHR31596">
    <property type="entry name" value="T-CELL ACTIVATION INHIBITOR, MITOCHONDRIAL"/>
    <property type="match status" value="1"/>
</dbReference>
<proteinExistence type="predicted"/>
<evidence type="ECO:0000259" key="1">
    <source>
        <dbReference type="Pfam" id="PF14687"/>
    </source>
</evidence>
<accession>A0AAV2HVN1</accession>
<dbReference type="Pfam" id="PF14687">
    <property type="entry name" value="DUF4460"/>
    <property type="match status" value="1"/>
</dbReference>
<protein>
    <recommendedName>
        <fullName evidence="5">T-cell activation inhibitor, mitochondrial</fullName>
    </recommendedName>
</protein>
<dbReference type="Pfam" id="PF14688">
    <property type="entry name" value="DUF4461"/>
    <property type="match status" value="1"/>
</dbReference>
<dbReference type="GO" id="GO:0005739">
    <property type="term" value="C:mitochondrion"/>
    <property type="evidence" value="ECO:0007669"/>
    <property type="project" value="TreeGrafter"/>
</dbReference>
<reference evidence="3 4" key="1">
    <citation type="submission" date="2024-04" db="EMBL/GenBank/DDBJ databases">
        <authorList>
            <consortium name="Genoscope - CEA"/>
            <person name="William W."/>
        </authorList>
    </citation>
    <scope>NUCLEOTIDE SEQUENCE [LARGE SCALE GENOMIC DNA]</scope>
</reference>
<dbReference type="InterPro" id="IPR028031">
    <property type="entry name" value="DUF4460"/>
</dbReference>
<dbReference type="EMBL" id="CAXITT010000267">
    <property type="protein sequence ID" value="CAL1537562.1"/>
    <property type="molecule type" value="Genomic_DNA"/>
</dbReference>
<organism evidence="3 4">
    <name type="scientific">Lymnaea stagnalis</name>
    <name type="common">Great pond snail</name>
    <name type="synonym">Helix stagnalis</name>
    <dbReference type="NCBI Taxonomy" id="6523"/>
    <lineage>
        <taxon>Eukaryota</taxon>
        <taxon>Metazoa</taxon>
        <taxon>Spiralia</taxon>
        <taxon>Lophotrochozoa</taxon>
        <taxon>Mollusca</taxon>
        <taxon>Gastropoda</taxon>
        <taxon>Heterobranchia</taxon>
        <taxon>Euthyneura</taxon>
        <taxon>Panpulmonata</taxon>
        <taxon>Hygrophila</taxon>
        <taxon>Lymnaeoidea</taxon>
        <taxon>Lymnaeidae</taxon>
        <taxon>Lymnaea</taxon>
    </lineage>
</organism>
<comment type="caution">
    <text evidence="3">The sequence shown here is derived from an EMBL/GenBank/DDBJ whole genome shotgun (WGS) entry which is preliminary data.</text>
</comment>
<dbReference type="AlphaFoldDB" id="A0AAV2HVN1"/>
<evidence type="ECO:0000313" key="3">
    <source>
        <dbReference type="EMBL" id="CAL1537562.1"/>
    </source>
</evidence>
<feature type="domain" description="DUF4461" evidence="2">
    <location>
        <begin position="175"/>
        <end position="483"/>
    </location>
</feature>
<dbReference type="InterPro" id="IPR027986">
    <property type="entry name" value="TCAIM"/>
</dbReference>
<dbReference type="PANTHER" id="PTHR31596:SF1">
    <property type="entry name" value="T-CELL ACTIVATION INHIBITOR, MITOCHONDRIAL"/>
    <property type="match status" value="1"/>
</dbReference>
<evidence type="ECO:0000313" key="4">
    <source>
        <dbReference type="Proteomes" id="UP001497497"/>
    </source>
</evidence>
<name>A0AAV2HVN1_LYMST</name>
<evidence type="ECO:0000259" key="2">
    <source>
        <dbReference type="Pfam" id="PF14688"/>
    </source>
</evidence>
<gene>
    <name evidence="3" type="ORF">GSLYS_00011465001</name>
</gene>
<feature type="domain" description="DUF4460" evidence="1">
    <location>
        <begin position="32"/>
        <end position="129"/>
    </location>
</feature>